<accession>A0A438EVH7</accession>
<name>A0A438EVH7_VITVI</name>
<protein>
    <submittedName>
        <fullName evidence="1">Uncharacterized protein</fullName>
    </submittedName>
</protein>
<gene>
    <name evidence="1" type="ORF">CK203_066749</name>
</gene>
<proteinExistence type="predicted"/>
<evidence type="ECO:0000313" key="2">
    <source>
        <dbReference type="Proteomes" id="UP000288805"/>
    </source>
</evidence>
<evidence type="ECO:0000313" key="1">
    <source>
        <dbReference type="EMBL" id="RVW51711.1"/>
    </source>
</evidence>
<dbReference type="Proteomes" id="UP000288805">
    <property type="component" value="Unassembled WGS sequence"/>
</dbReference>
<sequence length="60" mass="6652">MVSCLSLENVAQSLVSKGEIQKVRFIDSGVPVGPWLVMLHIEMTQESNLSKFKSEVESSQ</sequence>
<organism evidence="1 2">
    <name type="scientific">Vitis vinifera</name>
    <name type="common">Grape</name>
    <dbReference type="NCBI Taxonomy" id="29760"/>
    <lineage>
        <taxon>Eukaryota</taxon>
        <taxon>Viridiplantae</taxon>
        <taxon>Streptophyta</taxon>
        <taxon>Embryophyta</taxon>
        <taxon>Tracheophyta</taxon>
        <taxon>Spermatophyta</taxon>
        <taxon>Magnoliopsida</taxon>
        <taxon>eudicotyledons</taxon>
        <taxon>Gunneridae</taxon>
        <taxon>Pentapetalae</taxon>
        <taxon>rosids</taxon>
        <taxon>Vitales</taxon>
        <taxon>Vitaceae</taxon>
        <taxon>Viteae</taxon>
        <taxon>Vitis</taxon>
    </lineage>
</organism>
<comment type="caution">
    <text evidence="1">The sequence shown here is derived from an EMBL/GenBank/DDBJ whole genome shotgun (WGS) entry which is preliminary data.</text>
</comment>
<dbReference type="AlphaFoldDB" id="A0A438EVH7"/>
<reference evidence="1 2" key="1">
    <citation type="journal article" date="2018" name="PLoS Genet.">
        <title>Population sequencing reveals clonal diversity and ancestral inbreeding in the grapevine cultivar Chardonnay.</title>
        <authorList>
            <person name="Roach M.J."/>
            <person name="Johnson D.L."/>
            <person name="Bohlmann J."/>
            <person name="van Vuuren H.J."/>
            <person name="Jones S.J."/>
            <person name="Pretorius I.S."/>
            <person name="Schmidt S.A."/>
            <person name="Borneman A.R."/>
        </authorList>
    </citation>
    <scope>NUCLEOTIDE SEQUENCE [LARGE SCALE GENOMIC DNA]</scope>
    <source>
        <strain evidence="2">cv. Chardonnay</strain>
        <tissue evidence="1">Leaf</tissue>
    </source>
</reference>
<dbReference type="EMBL" id="QGNW01001179">
    <property type="protein sequence ID" value="RVW51711.1"/>
    <property type="molecule type" value="Genomic_DNA"/>
</dbReference>